<dbReference type="VEuPathDB" id="FungiDB:VP01_1120g3"/>
<dbReference type="AlphaFoldDB" id="A0A0L6VSB7"/>
<dbReference type="Proteomes" id="UP000037035">
    <property type="component" value="Unassembled WGS sequence"/>
</dbReference>
<sequence>MQMKSQLCHRGLTKYVLELSIPLSGAAEEAVAKKHSKPLISLWII</sequence>
<reference evidence="1 2" key="1">
    <citation type="submission" date="2015-08" db="EMBL/GenBank/DDBJ databases">
        <title>Next Generation Sequencing and Analysis of the Genome of Puccinia sorghi L Schw, the Causal Agent of Maize Common Rust.</title>
        <authorList>
            <person name="Rochi L."/>
            <person name="Burguener G."/>
            <person name="Darino M."/>
            <person name="Turjanski A."/>
            <person name="Kreff E."/>
            <person name="Dieguez M.J."/>
            <person name="Sacco F."/>
        </authorList>
    </citation>
    <scope>NUCLEOTIDE SEQUENCE [LARGE SCALE GENOMIC DNA]</scope>
    <source>
        <strain evidence="1 2">RO10H11247</strain>
    </source>
</reference>
<accession>A0A0L6VSB7</accession>
<gene>
    <name evidence="1" type="ORF">VP01_1120g3</name>
</gene>
<evidence type="ECO:0000313" key="2">
    <source>
        <dbReference type="Proteomes" id="UP000037035"/>
    </source>
</evidence>
<keyword evidence="2" id="KW-1185">Reference proteome</keyword>
<protein>
    <submittedName>
        <fullName evidence="1">Uncharacterized protein</fullName>
    </submittedName>
</protein>
<proteinExistence type="predicted"/>
<dbReference type="EMBL" id="LAVV01001344">
    <property type="protein sequence ID" value="KNZ63608.1"/>
    <property type="molecule type" value="Genomic_DNA"/>
</dbReference>
<comment type="caution">
    <text evidence="1">The sequence shown here is derived from an EMBL/GenBank/DDBJ whole genome shotgun (WGS) entry which is preliminary data.</text>
</comment>
<dbReference type="OrthoDB" id="2513953at2759"/>
<organism evidence="1 2">
    <name type="scientific">Puccinia sorghi</name>
    <dbReference type="NCBI Taxonomy" id="27349"/>
    <lineage>
        <taxon>Eukaryota</taxon>
        <taxon>Fungi</taxon>
        <taxon>Dikarya</taxon>
        <taxon>Basidiomycota</taxon>
        <taxon>Pucciniomycotina</taxon>
        <taxon>Pucciniomycetes</taxon>
        <taxon>Pucciniales</taxon>
        <taxon>Pucciniaceae</taxon>
        <taxon>Puccinia</taxon>
    </lineage>
</organism>
<name>A0A0L6VSB7_9BASI</name>
<evidence type="ECO:0000313" key="1">
    <source>
        <dbReference type="EMBL" id="KNZ63608.1"/>
    </source>
</evidence>